<dbReference type="EC" id="2.6.1.50" evidence="2"/>
<dbReference type="InterPro" id="IPR015424">
    <property type="entry name" value="PyrdxlP-dep_Trfase"/>
</dbReference>
<sequence>MADMSSISAFAKEEGLWIVEDACQAIGAEHYGKPPGFSSVAAAYSFFPTKNLGGGGDGGMIA</sequence>
<dbReference type="Pfam" id="PF01041">
    <property type="entry name" value="DegT_DnrJ_EryC1"/>
    <property type="match status" value="1"/>
</dbReference>
<dbReference type="GO" id="GO:0047310">
    <property type="term" value="F:glutamine-scyllo-inositol transaminase activity"/>
    <property type="evidence" value="ECO:0007669"/>
    <property type="project" value="UniProtKB-EC"/>
</dbReference>
<dbReference type="GO" id="GO:0030170">
    <property type="term" value="F:pyridoxal phosphate binding"/>
    <property type="evidence" value="ECO:0007669"/>
    <property type="project" value="TreeGrafter"/>
</dbReference>
<dbReference type="GO" id="GO:0000271">
    <property type="term" value="P:polysaccharide biosynthetic process"/>
    <property type="evidence" value="ECO:0007669"/>
    <property type="project" value="TreeGrafter"/>
</dbReference>
<dbReference type="PANTHER" id="PTHR30244:SF36">
    <property type="entry name" value="3-OXO-GLUCOSE-6-PHOSPHATE:GLUTAMATE AMINOTRANSFERASE"/>
    <property type="match status" value="1"/>
</dbReference>
<keyword evidence="2" id="KW-0808">Transferase</keyword>
<reference evidence="2" key="1">
    <citation type="submission" date="2013-08" db="EMBL/GenBank/DDBJ databases">
        <authorList>
            <person name="Mendez C."/>
            <person name="Richter M."/>
            <person name="Ferrer M."/>
            <person name="Sanchez J."/>
        </authorList>
    </citation>
    <scope>NUCLEOTIDE SEQUENCE</scope>
</reference>
<dbReference type="PANTHER" id="PTHR30244">
    <property type="entry name" value="TRANSAMINASE"/>
    <property type="match status" value="1"/>
</dbReference>
<protein>
    <submittedName>
        <fullName evidence="2">DegT/DnrJ/EryC1/StrS aminotransferase</fullName>
        <ecNumber evidence="2">2.6.1.50</ecNumber>
    </submittedName>
</protein>
<dbReference type="InterPro" id="IPR015421">
    <property type="entry name" value="PyrdxlP-dep_Trfase_major"/>
</dbReference>
<reference evidence="2" key="2">
    <citation type="journal article" date="2014" name="ISME J.">
        <title>Microbial stratification in low pH oxic and suboxic macroscopic growths along an acid mine drainage.</title>
        <authorList>
            <person name="Mendez-Garcia C."/>
            <person name="Mesa V."/>
            <person name="Sprenger R.R."/>
            <person name="Richter M."/>
            <person name="Diez M.S."/>
            <person name="Solano J."/>
            <person name="Bargiela R."/>
            <person name="Golyshina O.V."/>
            <person name="Manteca A."/>
            <person name="Ramos J.L."/>
            <person name="Gallego J.R."/>
            <person name="Llorente I."/>
            <person name="Martins Dos Santos V.A."/>
            <person name="Jensen O.N."/>
            <person name="Pelaez A.I."/>
            <person name="Sanchez J."/>
            <person name="Ferrer M."/>
        </authorList>
    </citation>
    <scope>NUCLEOTIDE SEQUENCE</scope>
</reference>
<evidence type="ECO:0000313" key="2">
    <source>
        <dbReference type="EMBL" id="EQD48669.1"/>
    </source>
</evidence>
<keyword evidence="2" id="KW-0032">Aminotransferase</keyword>
<proteinExistence type="predicted"/>
<dbReference type="EMBL" id="AUZX01010243">
    <property type="protein sequence ID" value="EQD48669.1"/>
    <property type="molecule type" value="Genomic_DNA"/>
</dbReference>
<dbReference type="Gene3D" id="3.40.640.10">
    <property type="entry name" value="Type I PLP-dependent aspartate aminotransferase-like (Major domain)"/>
    <property type="match status" value="1"/>
</dbReference>
<dbReference type="SUPFAM" id="SSF53383">
    <property type="entry name" value="PLP-dependent transferases"/>
    <property type="match status" value="1"/>
</dbReference>
<accession>T1B6R0</accession>
<dbReference type="InterPro" id="IPR000653">
    <property type="entry name" value="DegT/StrS_aminotransferase"/>
</dbReference>
<dbReference type="AlphaFoldDB" id="T1B6R0"/>
<feature type="non-terminal residue" evidence="2">
    <location>
        <position position="62"/>
    </location>
</feature>
<evidence type="ECO:0000256" key="1">
    <source>
        <dbReference type="ARBA" id="ARBA00022898"/>
    </source>
</evidence>
<comment type="caution">
    <text evidence="2">The sequence shown here is derived from an EMBL/GenBank/DDBJ whole genome shotgun (WGS) entry which is preliminary data.</text>
</comment>
<keyword evidence="1" id="KW-0663">Pyridoxal phosphate</keyword>
<organism evidence="2">
    <name type="scientific">mine drainage metagenome</name>
    <dbReference type="NCBI Taxonomy" id="410659"/>
    <lineage>
        <taxon>unclassified sequences</taxon>
        <taxon>metagenomes</taxon>
        <taxon>ecological metagenomes</taxon>
    </lineage>
</organism>
<gene>
    <name evidence="2" type="ORF">B1A_13956</name>
</gene>
<name>T1B6R0_9ZZZZ</name>